<gene>
    <name evidence="2" type="ORF">ACFOD3_12585</name>
</gene>
<organism evidence="2 3">
    <name type="scientific">Falsiroseomonas tokyonensis</name>
    <dbReference type="NCBI Taxonomy" id="430521"/>
    <lineage>
        <taxon>Bacteria</taxon>
        <taxon>Pseudomonadati</taxon>
        <taxon>Pseudomonadota</taxon>
        <taxon>Alphaproteobacteria</taxon>
        <taxon>Acetobacterales</taxon>
        <taxon>Roseomonadaceae</taxon>
        <taxon>Falsiroseomonas</taxon>
    </lineage>
</organism>
<dbReference type="InterPro" id="IPR013022">
    <property type="entry name" value="Xyl_isomerase-like_TIM-brl"/>
</dbReference>
<dbReference type="RefSeq" id="WP_216836809.1">
    <property type="nucleotide sequence ID" value="NZ_JAFNJS010000003.1"/>
</dbReference>
<sequence length="264" mass="26985">MSLALTPGLCSVTFRGLAPEEVAALAAEAGLGAIEWAGDAHAPPGDLAAARRCAAACAAAGLRAVSYGSYVEAGAPGAAIGPALASARAMGVRHCRVWAGRRGVGAAAATAAAIEDCAAFLRAAAGQAAAEGMSLSVEFHPNTLTDTVPAALAIQAQAAAPNLYTLWQPDFARDDAAAAAAAVRALADPLSHLHVFAWRPDKRRLPLAEGAALWQAALAALRPGRWQGERFAFLEFVERDAPAALLRDAAVLRAWLGQDRAPNG</sequence>
<comment type="caution">
    <text evidence="2">The sequence shown here is derived from an EMBL/GenBank/DDBJ whole genome shotgun (WGS) entry which is preliminary data.</text>
</comment>
<dbReference type="Proteomes" id="UP001595420">
    <property type="component" value="Unassembled WGS sequence"/>
</dbReference>
<reference evidence="3" key="1">
    <citation type="journal article" date="2019" name="Int. J. Syst. Evol. Microbiol.">
        <title>The Global Catalogue of Microorganisms (GCM) 10K type strain sequencing project: providing services to taxonomists for standard genome sequencing and annotation.</title>
        <authorList>
            <consortium name="The Broad Institute Genomics Platform"/>
            <consortium name="The Broad Institute Genome Sequencing Center for Infectious Disease"/>
            <person name="Wu L."/>
            <person name="Ma J."/>
        </authorList>
    </citation>
    <scope>NUCLEOTIDE SEQUENCE [LARGE SCALE GENOMIC DNA]</scope>
    <source>
        <strain evidence="3">CGMCC 1.16855</strain>
    </source>
</reference>
<accession>A0ABV7BVM4</accession>
<protein>
    <submittedName>
        <fullName evidence="2">TIM barrel protein</fullName>
    </submittedName>
</protein>
<dbReference type="Pfam" id="PF01261">
    <property type="entry name" value="AP_endonuc_2"/>
    <property type="match status" value="1"/>
</dbReference>
<evidence type="ECO:0000259" key="1">
    <source>
        <dbReference type="Pfam" id="PF01261"/>
    </source>
</evidence>
<evidence type="ECO:0000313" key="2">
    <source>
        <dbReference type="EMBL" id="MFC3000736.1"/>
    </source>
</evidence>
<feature type="domain" description="Xylose isomerase-like TIM barrel" evidence="1">
    <location>
        <begin position="24"/>
        <end position="253"/>
    </location>
</feature>
<proteinExistence type="predicted"/>
<dbReference type="PANTHER" id="PTHR12110">
    <property type="entry name" value="HYDROXYPYRUVATE ISOMERASE"/>
    <property type="match status" value="1"/>
</dbReference>
<keyword evidence="3" id="KW-1185">Reference proteome</keyword>
<evidence type="ECO:0000313" key="3">
    <source>
        <dbReference type="Proteomes" id="UP001595420"/>
    </source>
</evidence>
<dbReference type="EMBL" id="JBHRSB010000003">
    <property type="protein sequence ID" value="MFC3000736.1"/>
    <property type="molecule type" value="Genomic_DNA"/>
</dbReference>
<dbReference type="InterPro" id="IPR050312">
    <property type="entry name" value="IolE/XylAMocC-like"/>
</dbReference>
<name>A0ABV7BVM4_9PROT</name>
<dbReference type="PANTHER" id="PTHR12110:SF41">
    <property type="entry name" value="INOSOSE DEHYDRATASE"/>
    <property type="match status" value="1"/>
</dbReference>